<name>A0A565CFK1_9BRAS</name>
<proteinExistence type="predicted"/>
<protein>
    <submittedName>
        <fullName evidence="1">Uncharacterized protein</fullName>
    </submittedName>
</protein>
<evidence type="ECO:0000313" key="1">
    <source>
        <dbReference type="EMBL" id="VVB12356.1"/>
    </source>
</evidence>
<dbReference type="EMBL" id="CABITT030000007">
    <property type="protein sequence ID" value="VVB12356.1"/>
    <property type="molecule type" value="Genomic_DNA"/>
</dbReference>
<comment type="caution">
    <text evidence="1">The sequence shown here is derived from an EMBL/GenBank/DDBJ whole genome shotgun (WGS) entry which is preliminary data.</text>
</comment>
<keyword evidence="2" id="KW-1185">Reference proteome</keyword>
<evidence type="ECO:0000313" key="2">
    <source>
        <dbReference type="Proteomes" id="UP000489600"/>
    </source>
</evidence>
<reference evidence="1" key="1">
    <citation type="submission" date="2019-07" db="EMBL/GenBank/DDBJ databases">
        <authorList>
            <person name="Dittberner H."/>
        </authorList>
    </citation>
    <scope>NUCLEOTIDE SEQUENCE [LARGE SCALE GENOMIC DNA]</scope>
</reference>
<accession>A0A565CFK1</accession>
<sequence>MASCAISKRRSLRLLSRKFLKLLSCYFTACDIGESRSGSHNLITNNRVALPRRAITATKQRVRFFYLDHISQSTELPFPADRSQRGNQVVSLSNNPPPSIFLTFPPGNSICDRQVDL</sequence>
<dbReference type="Proteomes" id="UP000489600">
    <property type="component" value="Unassembled WGS sequence"/>
</dbReference>
<organism evidence="1 2">
    <name type="scientific">Arabis nemorensis</name>
    <dbReference type="NCBI Taxonomy" id="586526"/>
    <lineage>
        <taxon>Eukaryota</taxon>
        <taxon>Viridiplantae</taxon>
        <taxon>Streptophyta</taxon>
        <taxon>Embryophyta</taxon>
        <taxon>Tracheophyta</taxon>
        <taxon>Spermatophyta</taxon>
        <taxon>Magnoliopsida</taxon>
        <taxon>eudicotyledons</taxon>
        <taxon>Gunneridae</taxon>
        <taxon>Pentapetalae</taxon>
        <taxon>rosids</taxon>
        <taxon>malvids</taxon>
        <taxon>Brassicales</taxon>
        <taxon>Brassicaceae</taxon>
        <taxon>Arabideae</taxon>
        <taxon>Arabis</taxon>
    </lineage>
</organism>
<gene>
    <name evidence="1" type="ORF">ANE_LOCUS22800</name>
</gene>
<dbReference type="AlphaFoldDB" id="A0A565CFK1"/>